<gene>
    <name evidence="3" type="ORF">DPMN_121648</name>
</gene>
<keyword evidence="2" id="KW-0677">Repeat</keyword>
<organism evidence="3 4">
    <name type="scientific">Dreissena polymorpha</name>
    <name type="common">Zebra mussel</name>
    <name type="synonym">Mytilus polymorpha</name>
    <dbReference type="NCBI Taxonomy" id="45954"/>
    <lineage>
        <taxon>Eukaryota</taxon>
        <taxon>Metazoa</taxon>
        <taxon>Spiralia</taxon>
        <taxon>Lophotrochozoa</taxon>
        <taxon>Mollusca</taxon>
        <taxon>Bivalvia</taxon>
        <taxon>Autobranchia</taxon>
        <taxon>Heteroconchia</taxon>
        <taxon>Euheterodonta</taxon>
        <taxon>Imparidentia</taxon>
        <taxon>Neoheterodontei</taxon>
        <taxon>Myida</taxon>
        <taxon>Dreissenoidea</taxon>
        <taxon>Dreissenidae</taxon>
        <taxon>Dreissena</taxon>
    </lineage>
</organism>
<evidence type="ECO:0000256" key="2">
    <source>
        <dbReference type="ARBA" id="ARBA00022737"/>
    </source>
</evidence>
<dbReference type="PANTHER" id="PTHR46428">
    <property type="entry name" value="KELCH DOMAIN-CONTAINING PROTEIN 10"/>
    <property type="match status" value="1"/>
</dbReference>
<keyword evidence="4" id="KW-1185">Reference proteome</keyword>
<dbReference type="InterPro" id="IPR052125">
    <property type="entry name" value="KLHDC10"/>
</dbReference>
<reference evidence="3" key="1">
    <citation type="journal article" date="2019" name="bioRxiv">
        <title>The Genome of the Zebra Mussel, Dreissena polymorpha: A Resource for Invasive Species Research.</title>
        <authorList>
            <person name="McCartney M.A."/>
            <person name="Auch B."/>
            <person name="Kono T."/>
            <person name="Mallez S."/>
            <person name="Zhang Y."/>
            <person name="Obille A."/>
            <person name="Becker A."/>
            <person name="Abrahante J.E."/>
            <person name="Garbe J."/>
            <person name="Badalamenti J.P."/>
            <person name="Herman A."/>
            <person name="Mangelson H."/>
            <person name="Liachko I."/>
            <person name="Sullivan S."/>
            <person name="Sone E.D."/>
            <person name="Koren S."/>
            <person name="Silverstein K.A.T."/>
            <person name="Beckman K.B."/>
            <person name="Gohl D.M."/>
        </authorList>
    </citation>
    <scope>NUCLEOTIDE SEQUENCE</scope>
    <source>
        <strain evidence="3">Duluth1</strain>
        <tissue evidence="3">Whole animal</tissue>
    </source>
</reference>
<dbReference type="GO" id="GO:0032874">
    <property type="term" value="P:positive regulation of stress-activated MAPK cascade"/>
    <property type="evidence" value="ECO:0007669"/>
    <property type="project" value="TreeGrafter"/>
</dbReference>
<evidence type="ECO:0000256" key="1">
    <source>
        <dbReference type="ARBA" id="ARBA00022441"/>
    </source>
</evidence>
<name>A0A9D4JR90_DREPO</name>
<evidence type="ECO:0008006" key="5">
    <source>
        <dbReference type="Google" id="ProtNLM"/>
    </source>
</evidence>
<dbReference type="SUPFAM" id="SSF117281">
    <property type="entry name" value="Kelch motif"/>
    <property type="match status" value="2"/>
</dbReference>
<accession>A0A9D4JR90</accession>
<evidence type="ECO:0000313" key="4">
    <source>
        <dbReference type="Proteomes" id="UP000828390"/>
    </source>
</evidence>
<dbReference type="AlphaFoldDB" id="A0A9D4JR90"/>
<proteinExistence type="predicted"/>
<comment type="caution">
    <text evidence="3">The sequence shown here is derived from an EMBL/GenBank/DDBJ whole genome shotgun (WGS) entry which is preliminary data.</text>
</comment>
<dbReference type="InterPro" id="IPR015915">
    <property type="entry name" value="Kelch-typ_b-propeller"/>
</dbReference>
<reference evidence="3" key="2">
    <citation type="submission" date="2020-11" db="EMBL/GenBank/DDBJ databases">
        <authorList>
            <person name="McCartney M.A."/>
            <person name="Auch B."/>
            <person name="Kono T."/>
            <person name="Mallez S."/>
            <person name="Becker A."/>
            <person name="Gohl D.M."/>
            <person name="Silverstein K.A.T."/>
            <person name="Koren S."/>
            <person name="Bechman K.B."/>
            <person name="Herman A."/>
            <person name="Abrahante J.E."/>
            <person name="Garbe J."/>
        </authorList>
    </citation>
    <scope>NUCLEOTIDE SEQUENCE</scope>
    <source>
        <strain evidence="3">Duluth1</strain>
        <tissue evidence="3">Whole animal</tissue>
    </source>
</reference>
<keyword evidence="1" id="KW-0880">Kelch repeat</keyword>
<dbReference type="PANTHER" id="PTHR46428:SF1">
    <property type="entry name" value="KELCH DOMAIN-CONTAINING PROTEIN 10"/>
    <property type="match status" value="1"/>
</dbReference>
<dbReference type="Gene3D" id="2.120.10.80">
    <property type="entry name" value="Kelch-type beta propeller"/>
    <property type="match status" value="2"/>
</dbReference>
<dbReference type="Pfam" id="PF24681">
    <property type="entry name" value="Kelch_KLHDC2_KLHL20_DRC7"/>
    <property type="match status" value="1"/>
</dbReference>
<dbReference type="Proteomes" id="UP000828390">
    <property type="component" value="Unassembled WGS sequence"/>
</dbReference>
<dbReference type="OrthoDB" id="7676067at2759"/>
<sequence>MNLIPSPNAGQPHSFSVINFDNDEILPRSGHRIVLDRHCLYSWGGYNADLWERENDEHTRFPLLRELLEFNFTIGKWRKLTTTGQCPEGLASHTVIKINRHLLHLGGSGVPFGQSNSNALFDLNLDTLEWKCILPEDQDNAPRPKYGQAMVCVDGYLYVVGGTSGYMYDMDVNRLNLADLTWESLVPKSAYVPEERYRHEVVHFKDKLYMIGGGTALTAFPLNEIDSFDIVSHRWEKVLTKPYHRKSRPKGVYPSPRKCHSCHLVVDSMNQENADIYLIGGMSESKIEQYLWRLNLPSLQWTMISPRLRLPVPVYFHASAISSEGCLCIFGGVTKIDSERTNSLQTVWLTVPSLQAMSWHAVCARLDTASITDNVQGLREAGVPEQLLDFR</sequence>
<protein>
    <recommendedName>
        <fullName evidence="5">Kelch domain-containing protein 10</fullName>
    </recommendedName>
</protein>
<evidence type="ECO:0000313" key="3">
    <source>
        <dbReference type="EMBL" id="KAH3819904.1"/>
    </source>
</evidence>
<dbReference type="EMBL" id="JAIWYP010000005">
    <property type="protein sequence ID" value="KAH3819904.1"/>
    <property type="molecule type" value="Genomic_DNA"/>
</dbReference>